<dbReference type="NCBIfam" id="TIGR00063">
    <property type="entry name" value="folE"/>
    <property type="match status" value="1"/>
</dbReference>
<dbReference type="OrthoDB" id="4966at2759"/>
<dbReference type="PANTHER" id="PTHR11109">
    <property type="entry name" value="GTP CYCLOHYDROLASE I"/>
    <property type="match status" value="1"/>
</dbReference>
<dbReference type="PROSITE" id="PS00859">
    <property type="entry name" value="GTP_CYCLOHYDROL_1_1"/>
    <property type="match status" value="1"/>
</dbReference>
<comment type="similarity">
    <text evidence="2">Belongs to the GTP cyclohydrolase I family.</text>
</comment>
<protein>
    <recommendedName>
        <fullName evidence="4">GTP cyclohydrolase 1</fullName>
        <ecNumber evidence="3">3.5.4.16</ecNumber>
    </recommendedName>
    <alternativeName>
        <fullName evidence="9">GTP cyclohydrolase I</fullName>
    </alternativeName>
</protein>
<dbReference type="GO" id="GO:0005737">
    <property type="term" value="C:cytoplasm"/>
    <property type="evidence" value="ECO:0007669"/>
    <property type="project" value="TreeGrafter"/>
</dbReference>
<dbReference type="HAMAP" id="MF_00223">
    <property type="entry name" value="FolE"/>
    <property type="match status" value="1"/>
</dbReference>
<dbReference type="EMBL" id="SPNW01000002">
    <property type="protein sequence ID" value="TIA93348.1"/>
    <property type="molecule type" value="Genomic_DNA"/>
</dbReference>
<dbReference type="AlphaFoldDB" id="A0A4T0FX84"/>
<evidence type="ECO:0000256" key="9">
    <source>
        <dbReference type="ARBA" id="ARBA00030854"/>
    </source>
</evidence>
<organism evidence="12 13">
    <name type="scientific">Wallemia hederae</name>
    <dbReference type="NCBI Taxonomy" id="1540922"/>
    <lineage>
        <taxon>Eukaryota</taxon>
        <taxon>Fungi</taxon>
        <taxon>Dikarya</taxon>
        <taxon>Basidiomycota</taxon>
        <taxon>Wallemiomycotina</taxon>
        <taxon>Wallemiomycetes</taxon>
        <taxon>Wallemiales</taxon>
        <taxon>Wallemiaceae</taxon>
        <taxon>Wallemia</taxon>
    </lineage>
</organism>
<evidence type="ECO:0000256" key="3">
    <source>
        <dbReference type="ARBA" id="ARBA00012715"/>
    </source>
</evidence>
<keyword evidence="13" id="KW-1185">Reference proteome</keyword>
<evidence type="ECO:0000256" key="8">
    <source>
        <dbReference type="ARBA" id="ARBA00023134"/>
    </source>
</evidence>
<dbReference type="Gene3D" id="1.10.286.10">
    <property type="match status" value="1"/>
</dbReference>
<dbReference type="NCBIfam" id="NF006825">
    <property type="entry name" value="PRK09347.1-2"/>
    <property type="match status" value="1"/>
</dbReference>
<dbReference type="FunFam" id="1.10.286.10:FF:000003">
    <property type="entry name" value="GTP cyclohydrolase 1"/>
    <property type="match status" value="1"/>
</dbReference>
<dbReference type="Gene3D" id="3.30.1130.10">
    <property type="match status" value="1"/>
</dbReference>
<dbReference type="InterPro" id="IPR043133">
    <property type="entry name" value="GTP-CH-I_C/QueF"/>
</dbReference>
<evidence type="ECO:0000313" key="12">
    <source>
        <dbReference type="EMBL" id="TIA93348.1"/>
    </source>
</evidence>
<dbReference type="GO" id="GO:0046656">
    <property type="term" value="P:folic acid biosynthetic process"/>
    <property type="evidence" value="ECO:0007669"/>
    <property type="project" value="UniProtKB-KW"/>
</dbReference>
<dbReference type="GO" id="GO:0005525">
    <property type="term" value="F:GTP binding"/>
    <property type="evidence" value="ECO:0007669"/>
    <property type="project" value="UniProtKB-KW"/>
</dbReference>
<keyword evidence="6" id="KW-0378">Hydrolase</keyword>
<evidence type="ECO:0000313" key="13">
    <source>
        <dbReference type="Proteomes" id="UP000310189"/>
    </source>
</evidence>
<evidence type="ECO:0000256" key="2">
    <source>
        <dbReference type="ARBA" id="ARBA00008085"/>
    </source>
</evidence>
<feature type="domain" description="GTP cyclohydrolase I" evidence="11">
    <location>
        <begin position="71"/>
        <end position="247"/>
    </location>
</feature>
<dbReference type="SUPFAM" id="SSF55620">
    <property type="entry name" value="Tetrahydrobiopterin biosynthesis enzymes-like"/>
    <property type="match status" value="1"/>
</dbReference>
<dbReference type="GO" id="GO:0003934">
    <property type="term" value="F:GTP cyclohydrolase I activity"/>
    <property type="evidence" value="ECO:0007669"/>
    <property type="project" value="UniProtKB-EC"/>
</dbReference>
<dbReference type="InterPro" id="IPR043134">
    <property type="entry name" value="GTP-CH-I_N"/>
</dbReference>
<evidence type="ECO:0000256" key="7">
    <source>
        <dbReference type="ARBA" id="ARBA00022909"/>
    </source>
</evidence>
<comment type="pathway">
    <text evidence="1">Cofactor biosynthesis; 7,8-dihydroneopterin triphosphate biosynthesis; 7,8-dihydroneopterin triphosphate from GTP: step 1/1.</text>
</comment>
<dbReference type="NCBIfam" id="NF006826">
    <property type="entry name" value="PRK09347.1-3"/>
    <property type="match status" value="1"/>
</dbReference>
<dbReference type="InterPro" id="IPR020602">
    <property type="entry name" value="GTP_CycHdrlase_I_dom"/>
</dbReference>
<dbReference type="GO" id="GO:0008270">
    <property type="term" value="F:zinc ion binding"/>
    <property type="evidence" value="ECO:0007669"/>
    <property type="project" value="TreeGrafter"/>
</dbReference>
<evidence type="ECO:0000256" key="1">
    <source>
        <dbReference type="ARBA" id="ARBA00005080"/>
    </source>
</evidence>
<gene>
    <name evidence="12" type="ORF">E3P99_00125</name>
</gene>
<dbReference type="GO" id="GO:0006729">
    <property type="term" value="P:tetrahydrobiopterin biosynthetic process"/>
    <property type="evidence" value="ECO:0007669"/>
    <property type="project" value="TreeGrafter"/>
</dbReference>
<evidence type="ECO:0000256" key="4">
    <source>
        <dbReference type="ARBA" id="ARBA00017272"/>
    </source>
</evidence>
<dbReference type="InterPro" id="IPR018234">
    <property type="entry name" value="GTP_CycHdrlase_I_CS"/>
</dbReference>
<dbReference type="Proteomes" id="UP000310189">
    <property type="component" value="Unassembled WGS sequence"/>
</dbReference>
<dbReference type="PANTHER" id="PTHR11109:SF7">
    <property type="entry name" value="GTP CYCLOHYDROLASE 1"/>
    <property type="match status" value="1"/>
</dbReference>
<name>A0A4T0FX84_9BASI</name>
<evidence type="ECO:0000256" key="6">
    <source>
        <dbReference type="ARBA" id="ARBA00022801"/>
    </source>
</evidence>
<keyword evidence="7" id="KW-0289">Folate biosynthesis</keyword>
<evidence type="ECO:0000256" key="10">
    <source>
        <dbReference type="ARBA" id="ARBA00055676"/>
    </source>
</evidence>
<comment type="caution">
    <text evidence="12">The sequence shown here is derived from an EMBL/GenBank/DDBJ whole genome shotgun (WGS) entry which is preliminary data.</text>
</comment>
<keyword evidence="5" id="KW-0547">Nucleotide-binding</keyword>
<dbReference type="InterPro" id="IPR001474">
    <property type="entry name" value="GTP_CycHdrlase_I"/>
</dbReference>
<evidence type="ECO:0000259" key="11">
    <source>
        <dbReference type="Pfam" id="PF01227"/>
    </source>
</evidence>
<evidence type="ECO:0000256" key="5">
    <source>
        <dbReference type="ARBA" id="ARBA00022741"/>
    </source>
</evidence>
<dbReference type="GO" id="GO:0046654">
    <property type="term" value="P:tetrahydrofolate biosynthetic process"/>
    <property type="evidence" value="ECO:0007669"/>
    <property type="project" value="InterPro"/>
</dbReference>
<proteinExistence type="inferred from homology"/>
<dbReference type="Pfam" id="PF01227">
    <property type="entry name" value="GTP_cyclohydroI"/>
    <property type="match status" value="1"/>
</dbReference>
<keyword evidence="8" id="KW-0342">GTP-binding</keyword>
<dbReference type="CDD" id="cd00642">
    <property type="entry name" value="GTP_cyclohydro1"/>
    <property type="match status" value="1"/>
</dbReference>
<dbReference type="EC" id="3.5.4.16" evidence="3"/>
<comment type="function">
    <text evidence="10">GTP cyclohydrolase 1 is the first enzyme in the biosynthetic pathway leading to folic acid.</text>
</comment>
<dbReference type="UniPathway" id="UPA00848">
    <property type="reaction ID" value="UER00151"/>
</dbReference>
<accession>A0A4T0FX84</accession>
<reference evidence="12 13" key="1">
    <citation type="submission" date="2019-03" db="EMBL/GenBank/DDBJ databases">
        <title>Sequencing 23 genomes of Wallemia ichthyophaga.</title>
        <authorList>
            <person name="Gostincar C."/>
        </authorList>
    </citation>
    <scope>NUCLEOTIDE SEQUENCE [LARGE SCALE GENOMIC DNA]</scope>
    <source>
        <strain evidence="12 13">EXF-5753</strain>
    </source>
</reference>
<sequence>MDDTEPASQLTQINIEKLSRLSMPSRASSVDTRTSAPVADVNGLGWPAKATLQRLKETPAQKEERTAKLSGAVKTLLECIGEDPMREGLLKTPERYAKALLYMTKGYEEKLSDVLNQAVFEEDHEEMVIVRDIDVFSLCEHHLVPFNGRISIGYIPNKKVLGLSKLARLAETFGRRLQVQERMTRQIALAIEECIQPQGVAVVMEASHMCMVMRGVQKPSASTVTSTMLGCFRSSAKTREEFLTLIRTPKSIPY</sequence>
<dbReference type="FunFam" id="3.30.1130.10:FF:000012">
    <property type="entry name" value="GTP cyclohydrolase 1"/>
    <property type="match status" value="1"/>
</dbReference>